<evidence type="ECO:0000256" key="1">
    <source>
        <dbReference type="SAM" id="Coils"/>
    </source>
</evidence>
<dbReference type="Gene3D" id="1.20.5.340">
    <property type="match status" value="1"/>
</dbReference>
<sequence length="603" mass="64306">MRAIAQFTIHSLNDVVTSATAPTNPYLGQLWVNTSYSPPRTYVWNGSAWKEQNGTDSMRDDISTLTTRASELKTSLDGLTSTVSVITQEVDNNTGKITTLSSKVSTLEQTAESIEARVEDNEGAISSLTVSLNSLTSRVSTAEGNISTLTQRADSIEAEVDGKVDEAYGSSSSSFGWSLKTTGFYVYSNKATVVKITSSGLEVTGDITAKSGSLENMTIAGYLYFGGNKSYYISANNNNSNYYIYLPGFNVNNTTATFSGKLSAPSGTIGGFTITTSAIYKTKTSYNDSNQGVYLGTSGIGLGAGSFYVTSAGKLYASNAEISGTITATAGTIGGFTISATSLSNANGGSSIVITSGSYKTTFSANSVSASYGSGDSFRGWSLGLNQFTLTGYTSSKYTGIKILTNYKKRTSSTSFSNTTVAEGCITSARDTYYNADSGTTTITATPFIIGIPRQYADSPYQPVYQWGAYARFVSYQSCELVYDSAYSGKWYLRNVSGSSYDLTDLIPHVKNHKFYFWKRTASVSNDSRVSITKTTHGLSTVTGAIVIPREKSINGESSGLGGDNNLINKRANYGIYISGTTVYVVVDSNGLPHGFNCIVYGY</sequence>
<evidence type="ECO:0000313" key="2">
    <source>
        <dbReference type="EMBL" id="DAE04738.1"/>
    </source>
</evidence>
<name>A0A8S5PCN2_9CAUD</name>
<accession>A0A8S5PCN2</accession>
<keyword evidence="1" id="KW-0175">Coiled coil</keyword>
<proteinExistence type="predicted"/>
<reference evidence="2" key="1">
    <citation type="journal article" date="2021" name="Proc. Natl. Acad. Sci. U.S.A.">
        <title>A Catalog of Tens of Thousands of Viruses from Human Metagenomes Reveals Hidden Associations with Chronic Diseases.</title>
        <authorList>
            <person name="Tisza M.J."/>
            <person name="Buck C.B."/>
        </authorList>
    </citation>
    <scope>NUCLEOTIDE SEQUENCE</scope>
    <source>
        <strain evidence="2">CtFSL3</strain>
    </source>
</reference>
<protein>
    <submittedName>
        <fullName evidence="2">Trimeric coiled-coil viral fiber</fullName>
    </submittedName>
</protein>
<dbReference type="SUPFAM" id="SSF57997">
    <property type="entry name" value="Tropomyosin"/>
    <property type="match status" value="1"/>
</dbReference>
<feature type="coiled-coil region" evidence="1">
    <location>
        <begin position="97"/>
        <end position="159"/>
    </location>
</feature>
<dbReference type="EMBL" id="BK015393">
    <property type="protein sequence ID" value="DAE04738.1"/>
    <property type="molecule type" value="Genomic_DNA"/>
</dbReference>
<organism evidence="2">
    <name type="scientific">Siphoviridae sp. ctFSL3</name>
    <dbReference type="NCBI Taxonomy" id="2825404"/>
    <lineage>
        <taxon>Viruses</taxon>
        <taxon>Duplodnaviria</taxon>
        <taxon>Heunggongvirae</taxon>
        <taxon>Uroviricota</taxon>
        <taxon>Caudoviricetes</taxon>
    </lineage>
</organism>